<feature type="transmembrane region" description="Helical" evidence="8">
    <location>
        <begin position="64"/>
        <end position="91"/>
    </location>
</feature>
<dbReference type="RefSeq" id="XP_022239812.1">
    <property type="nucleotide sequence ID" value="XM_022384104.1"/>
</dbReference>
<evidence type="ECO:0000256" key="1">
    <source>
        <dbReference type="ARBA" id="ARBA00004141"/>
    </source>
</evidence>
<feature type="transmembrane region" description="Helical" evidence="8">
    <location>
        <begin position="451"/>
        <end position="470"/>
    </location>
</feature>
<feature type="transmembrane region" description="Helical" evidence="8">
    <location>
        <begin position="373"/>
        <end position="394"/>
    </location>
</feature>
<evidence type="ECO:0000256" key="6">
    <source>
        <dbReference type="ARBA" id="ARBA00023315"/>
    </source>
</evidence>
<evidence type="ECO:0000313" key="10">
    <source>
        <dbReference type="RefSeq" id="XP_022239812.1"/>
    </source>
</evidence>
<dbReference type="InterPro" id="IPR049941">
    <property type="entry name" value="LPLAT_7/PORCN-like"/>
</dbReference>
<dbReference type="PANTHER" id="PTHR13906:SF4">
    <property type="entry name" value="LYSOPHOSPHOLIPID ACYLTRANSFERASE 6"/>
    <property type="match status" value="1"/>
</dbReference>
<evidence type="ECO:0000313" key="9">
    <source>
        <dbReference type="Proteomes" id="UP000694941"/>
    </source>
</evidence>
<dbReference type="Proteomes" id="UP000694941">
    <property type="component" value="Unplaced"/>
</dbReference>
<gene>
    <name evidence="10" type="primary">LOC106457991</name>
</gene>
<name>A0ABM1S857_LIMPO</name>
<evidence type="ECO:0000256" key="2">
    <source>
        <dbReference type="ARBA" id="ARBA00022679"/>
    </source>
</evidence>
<keyword evidence="3 8" id="KW-0812">Transmembrane</keyword>
<feature type="transmembrane region" description="Helical" evidence="8">
    <location>
        <begin position="415"/>
        <end position="439"/>
    </location>
</feature>
<keyword evidence="5 8" id="KW-0472">Membrane</keyword>
<sequence length="505" mass="57565">MASGREFYAGSRTFEWLALIVGLPIDQFNFLICQFIALLLAIVYKKILPPNKVTPEIRHTVALMMGIVLGYFCFGHQISHLCVLGTLSYIIMNNVNPQIMHRGVLFVALLYLSSLHLLRLTYDYGGWTLDITGPVMIATQKVSSVAFSLHDGLARPEEKLSLDQKRYALRQSPSMLEFFSYIFHFQALMCGPLMFYKDYIEFIEGKPYNRVKHPQNKLVDEITKQLVYQGPPMEQVMQKVAVSIFFALFLMIVVPHFPITYLTEDKFLSETPWHAQMLYILVATSVVRSKYYHAWLLGEAVCNAAGQGFSGFSSDNQPKWDLLSNVDIVRFELSVNFRESLETWNKTTQNWLKMIAYDRAARHKTLVTYILSAIWHGFYPGYYFTFLGGALLTMAARSVRRSVRPYFQTSRPMAVFYDILSCLATRVALAYIVFPFILLESMASLKVYWNFYFSGHIIALLAIFVLPVVLPPPKKSGKSSSAENDKLIPSASDISEFLQPPTSCS</sequence>
<organism evidence="9 10">
    <name type="scientific">Limulus polyphemus</name>
    <name type="common">Atlantic horseshoe crab</name>
    <dbReference type="NCBI Taxonomy" id="6850"/>
    <lineage>
        <taxon>Eukaryota</taxon>
        <taxon>Metazoa</taxon>
        <taxon>Ecdysozoa</taxon>
        <taxon>Arthropoda</taxon>
        <taxon>Chelicerata</taxon>
        <taxon>Merostomata</taxon>
        <taxon>Xiphosura</taxon>
        <taxon>Limulidae</taxon>
        <taxon>Limulus</taxon>
    </lineage>
</organism>
<evidence type="ECO:0000256" key="8">
    <source>
        <dbReference type="SAM" id="Phobius"/>
    </source>
</evidence>
<dbReference type="Pfam" id="PF03062">
    <property type="entry name" value="MBOAT"/>
    <property type="match status" value="1"/>
</dbReference>
<dbReference type="PANTHER" id="PTHR13906">
    <property type="entry name" value="PORCUPINE"/>
    <property type="match status" value="1"/>
</dbReference>
<evidence type="ECO:0000256" key="4">
    <source>
        <dbReference type="ARBA" id="ARBA00022989"/>
    </source>
</evidence>
<protein>
    <submittedName>
        <fullName evidence="10">Lysophospholipid acyltransferase 1-like</fullName>
    </submittedName>
</protein>
<feature type="region of interest" description="Disordered" evidence="7">
    <location>
        <begin position="473"/>
        <end position="505"/>
    </location>
</feature>
<dbReference type="InterPro" id="IPR004299">
    <property type="entry name" value="MBOAT_fam"/>
</dbReference>
<feature type="transmembrane region" description="Helical" evidence="8">
    <location>
        <begin position="240"/>
        <end position="259"/>
    </location>
</feature>
<comment type="subcellular location">
    <subcellularLocation>
        <location evidence="1">Membrane</location>
        <topology evidence="1">Multi-pass membrane protein</topology>
    </subcellularLocation>
</comment>
<evidence type="ECO:0000256" key="5">
    <source>
        <dbReference type="ARBA" id="ARBA00023136"/>
    </source>
</evidence>
<accession>A0ABM1S857</accession>
<evidence type="ECO:0000256" key="3">
    <source>
        <dbReference type="ARBA" id="ARBA00022692"/>
    </source>
</evidence>
<evidence type="ECO:0000256" key="7">
    <source>
        <dbReference type="SAM" id="MobiDB-lite"/>
    </source>
</evidence>
<keyword evidence="9" id="KW-1185">Reference proteome</keyword>
<keyword evidence="4 8" id="KW-1133">Transmembrane helix</keyword>
<proteinExistence type="predicted"/>
<dbReference type="GeneID" id="106457991"/>
<keyword evidence="6" id="KW-0012">Acyltransferase</keyword>
<keyword evidence="2" id="KW-0808">Transferase</keyword>
<reference evidence="10" key="1">
    <citation type="submission" date="2025-08" db="UniProtKB">
        <authorList>
            <consortium name="RefSeq"/>
        </authorList>
    </citation>
    <scope>IDENTIFICATION</scope>
    <source>
        <tissue evidence="10">Muscle</tissue>
    </source>
</reference>
<feature type="transmembrane region" description="Helical" evidence="8">
    <location>
        <begin position="16"/>
        <end position="44"/>
    </location>
</feature>
<feature type="transmembrane region" description="Helical" evidence="8">
    <location>
        <begin position="103"/>
        <end position="122"/>
    </location>
</feature>